<organism evidence="2 3">
    <name type="scientific">Blattamonas nauphoetae</name>
    <dbReference type="NCBI Taxonomy" id="2049346"/>
    <lineage>
        <taxon>Eukaryota</taxon>
        <taxon>Metamonada</taxon>
        <taxon>Preaxostyla</taxon>
        <taxon>Oxymonadida</taxon>
        <taxon>Blattamonas</taxon>
    </lineage>
</organism>
<keyword evidence="3" id="KW-1185">Reference proteome</keyword>
<evidence type="ECO:0000256" key="1">
    <source>
        <dbReference type="SAM" id="MobiDB-lite"/>
    </source>
</evidence>
<dbReference type="Proteomes" id="UP001281761">
    <property type="component" value="Unassembled WGS sequence"/>
</dbReference>
<evidence type="ECO:0000313" key="3">
    <source>
        <dbReference type="Proteomes" id="UP001281761"/>
    </source>
</evidence>
<name>A0ABQ9WNI2_9EUKA</name>
<sequence length="153" mass="17404">MSQVSYSTRSKPTSTDQHPDFFPSVRSFHDRISRLRSEESRENNRFKKATSSLHHINTDWLKTLEKISHISSRCYILRIKLSKLLMEGGDTSITLGISSERLAPQSETCPPAFDFAQETAAPMVVHACRAKVIAISTEMISMPIYITDTTEYY</sequence>
<proteinExistence type="predicted"/>
<feature type="region of interest" description="Disordered" evidence="1">
    <location>
        <begin position="1"/>
        <end position="22"/>
    </location>
</feature>
<protein>
    <submittedName>
        <fullName evidence="2">Uncharacterized protein</fullName>
    </submittedName>
</protein>
<comment type="caution">
    <text evidence="2">The sequence shown here is derived from an EMBL/GenBank/DDBJ whole genome shotgun (WGS) entry which is preliminary data.</text>
</comment>
<evidence type="ECO:0000313" key="2">
    <source>
        <dbReference type="EMBL" id="KAK2941040.1"/>
    </source>
</evidence>
<reference evidence="2 3" key="1">
    <citation type="journal article" date="2022" name="bioRxiv">
        <title>Genomics of Preaxostyla Flagellates Illuminates Evolutionary Transitions and the Path Towards Mitochondrial Loss.</title>
        <authorList>
            <person name="Novak L.V.F."/>
            <person name="Treitli S.C."/>
            <person name="Pyrih J."/>
            <person name="Halakuc P."/>
            <person name="Pipaliya S.V."/>
            <person name="Vacek V."/>
            <person name="Brzon O."/>
            <person name="Soukal P."/>
            <person name="Eme L."/>
            <person name="Dacks J.B."/>
            <person name="Karnkowska A."/>
            <person name="Elias M."/>
            <person name="Hampl V."/>
        </authorList>
    </citation>
    <scope>NUCLEOTIDE SEQUENCE [LARGE SCALE GENOMIC DNA]</scope>
    <source>
        <strain evidence="2">NAU3</strain>
        <tissue evidence="2">Gut</tissue>
    </source>
</reference>
<dbReference type="EMBL" id="JARBJD010000561">
    <property type="protein sequence ID" value="KAK2941040.1"/>
    <property type="molecule type" value="Genomic_DNA"/>
</dbReference>
<gene>
    <name evidence="2" type="ORF">BLNAU_24045</name>
</gene>
<accession>A0ABQ9WNI2</accession>
<feature type="compositionally biased region" description="Polar residues" evidence="1">
    <location>
        <begin position="1"/>
        <end position="16"/>
    </location>
</feature>